<evidence type="ECO:0000256" key="3">
    <source>
        <dbReference type="ARBA" id="ARBA00022588"/>
    </source>
</evidence>
<reference evidence="16" key="1">
    <citation type="submission" date="2021-03" db="EMBL/GenBank/DDBJ databases">
        <authorList>
            <person name="Bekaert M."/>
        </authorList>
    </citation>
    <scope>NUCLEOTIDE SEQUENCE</scope>
</reference>
<keyword evidence="10 13" id="KW-0472">Membrane</keyword>
<feature type="transmembrane region" description="Helical" evidence="13">
    <location>
        <begin position="498"/>
        <end position="521"/>
    </location>
</feature>
<keyword evidence="7" id="KW-0677">Repeat</keyword>
<keyword evidence="6 14" id="KW-0732">Signal</keyword>
<dbReference type="PROSITE" id="PS50104">
    <property type="entry name" value="TIR"/>
    <property type="match status" value="1"/>
</dbReference>
<evidence type="ECO:0000256" key="5">
    <source>
        <dbReference type="ARBA" id="ARBA00022692"/>
    </source>
</evidence>
<evidence type="ECO:0000256" key="1">
    <source>
        <dbReference type="ARBA" id="ARBA00004479"/>
    </source>
</evidence>
<feature type="chain" id="PRO_5035864650" evidence="14">
    <location>
        <begin position="18"/>
        <end position="693"/>
    </location>
</feature>
<dbReference type="GO" id="GO:0005886">
    <property type="term" value="C:plasma membrane"/>
    <property type="evidence" value="ECO:0007669"/>
    <property type="project" value="TreeGrafter"/>
</dbReference>
<dbReference type="Proteomes" id="UP000683360">
    <property type="component" value="Unassembled WGS sequence"/>
</dbReference>
<keyword evidence="3" id="KW-0399">Innate immunity</keyword>
<comment type="similarity">
    <text evidence="2">Belongs to the Toll-like receptor family.</text>
</comment>
<evidence type="ECO:0000256" key="8">
    <source>
        <dbReference type="ARBA" id="ARBA00022859"/>
    </source>
</evidence>
<protein>
    <submittedName>
        <fullName evidence="16">TLR13</fullName>
    </submittedName>
</protein>
<keyword evidence="8" id="KW-0391">Immunity</keyword>
<keyword evidence="5 13" id="KW-0812">Transmembrane</keyword>
<evidence type="ECO:0000313" key="16">
    <source>
        <dbReference type="EMBL" id="CAG2214357.1"/>
    </source>
</evidence>
<comment type="subcellular location">
    <subcellularLocation>
        <location evidence="1">Membrane</location>
        <topology evidence="1">Single-pass type I membrane protein</topology>
    </subcellularLocation>
</comment>
<evidence type="ECO:0000256" key="4">
    <source>
        <dbReference type="ARBA" id="ARBA00022614"/>
    </source>
</evidence>
<dbReference type="GO" id="GO:0045087">
    <property type="term" value="P:innate immune response"/>
    <property type="evidence" value="ECO:0007669"/>
    <property type="project" value="UniProtKB-KW"/>
</dbReference>
<evidence type="ECO:0000256" key="9">
    <source>
        <dbReference type="ARBA" id="ARBA00022989"/>
    </source>
</evidence>
<evidence type="ECO:0000256" key="11">
    <source>
        <dbReference type="ARBA" id="ARBA00023170"/>
    </source>
</evidence>
<keyword evidence="17" id="KW-1185">Reference proteome</keyword>
<comment type="caution">
    <text evidence="16">The sequence shown here is derived from an EMBL/GenBank/DDBJ whole genome shotgun (WGS) entry which is preliminary data.</text>
</comment>
<evidence type="ECO:0000256" key="12">
    <source>
        <dbReference type="ARBA" id="ARBA00023180"/>
    </source>
</evidence>
<dbReference type="GO" id="GO:0038023">
    <property type="term" value="F:signaling receptor activity"/>
    <property type="evidence" value="ECO:0007669"/>
    <property type="project" value="TreeGrafter"/>
</dbReference>
<evidence type="ECO:0000256" key="6">
    <source>
        <dbReference type="ARBA" id="ARBA00022729"/>
    </source>
</evidence>
<evidence type="ECO:0000256" key="2">
    <source>
        <dbReference type="ARBA" id="ARBA00009634"/>
    </source>
</evidence>
<dbReference type="OrthoDB" id="6134202at2759"/>
<dbReference type="InterPro" id="IPR000157">
    <property type="entry name" value="TIR_dom"/>
</dbReference>
<evidence type="ECO:0000256" key="13">
    <source>
        <dbReference type="SAM" id="Phobius"/>
    </source>
</evidence>
<evidence type="ECO:0000313" key="17">
    <source>
        <dbReference type="Proteomes" id="UP000683360"/>
    </source>
</evidence>
<accession>A0A8S3RXL8</accession>
<dbReference type="SUPFAM" id="SSF52058">
    <property type="entry name" value="L domain-like"/>
    <property type="match status" value="2"/>
</dbReference>
<dbReference type="PANTHER" id="PTHR24365">
    <property type="entry name" value="TOLL-LIKE RECEPTOR"/>
    <property type="match status" value="1"/>
</dbReference>
<dbReference type="PANTHER" id="PTHR24365:SF530">
    <property type="entry name" value="MSTPROX-RELATED"/>
    <property type="match status" value="1"/>
</dbReference>
<dbReference type="Gene3D" id="3.80.10.10">
    <property type="entry name" value="Ribonuclease Inhibitor"/>
    <property type="match status" value="3"/>
</dbReference>
<name>A0A8S3RXL8_MYTED</name>
<dbReference type="SMART" id="SM00255">
    <property type="entry name" value="TIR"/>
    <property type="match status" value="1"/>
</dbReference>
<dbReference type="GO" id="GO:0007165">
    <property type="term" value="P:signal transduction"/>
    <property type="evidence" value="ECO:0007669"/>
    <property type="project" value="InterPro"/>
</dbReference>
<evidence type="ECO:0000256" key="10">
    <source>
        <dbReference type="ARBA" id="ARBA00023136"/>
    </source>
</evidence>
<dbReference type="EMBL" id="CAJPWZ010001405">
    <property type="protein sequence ID" value="CAG2214357.1"/>
    <property type="molecule type" value="Genomic_DNA"/>
</dbReference>
<keyword evidence="4" id="KW-0433">Leucine-rich repeat</keyword>
<evidence type="ECO:0000256" key="7">
    <source>
        <dbReference type="ARBA" id="ARBA00022737"/>
    </source>
</evidence>
<keyword evidence="9 13" id="KW-1133">Transmembrane helix</keyword>
<dbReference type="FunFam" id="3.40.50.10140:FF:000001">
    <property type="entry name" value="Toll-like receptor 2"/>
    <property type="match status" value="1"/>
</dbReference>
<sequence>MMFVFLVLISHIMQTIATTCPNASRCVCDEEKHYAKCTNLLVIPVLTSYVTSLDFSRNFLRHLKRSTFTALEALKLENLSLANDNILRANSDSLNDLLYLRSLDLSRNPMILSVTVTAIMSIRSPFFSTLIINMNPSWKFIGIGSTLNALCTAFNLTHVSLRYSYVPSLSFNEMSKCVVLQFFDVSKGHIQFLEPGFLKHIKELNLQNNGITLKRGGFFGKKSTCSFPEIEILRLENNRIMNLDNRLSCLDKLRILILDNNPLMQISTNTFINLPSLSHLSIANLGDGLNTVKSLAFGSTSLNSLNFSGNKFMFKSLLSNIYFDKYNIFKLVPNLTELDLSGNIFDTSDVLTIMLLPAKLLKKLWLKNCGISTLPTGLFSNMPHLQEFVASYNNISAWDGNIVFGDYLKLKTLKLDSNSLSVVDESFFPLRTLNQLTAIDLRSNPFLCTCENLWFRNLIKQRTSLFTDVPFGYRCFLSPYKVTYLTDYNPTYSECYNVFLIVVTSISVTGIIVVIVSSIVYRCRWHIRYWIYLSTTKRRGLVYHSLTEDSSEFVYDAFVIYCDSDRSWVRTQLIEKVEKESGLKLCIHHRDFKAGQLIIDNIAENIAASRKILLLMSQDMLRSDWCLFEMRIAQERFLNKESDTMIVVMLETVLKDLMSPSLRFLINSTTYIEWPRKQYEEERFWNEVLRALQ</sequence>
<dbReference type="SUPFAM" id="SSF52200">
    <property type="entry name" value="Toll/Interleukin receptor TIR domain"/>
    <property type="match status" value="1"/>
</dbReference>
<feature type="signal peptide" evidence="14">
    <location>
        <begin position="1"/>
        <end position="17"/>
    </location>
</feature>
<feature type="domain" description="TIR" evidence="15">
    <location>
        <begin position="553"/>
        <end position="692"/>
    </location>
</feature>
<proteinExistence type="inferred from homology"/>
<gene>
    <name evidence="16" type="ORF">MEDL_28085</name>
</gene>
<dbReference type="InterPro" id="IPR032675">
    <property type="entry name" value="LRR_dom_sf"/>
</dbReference>
<dbReference type="InterPro" id="IPR003591">
    <property type="entry name" value="Leu-rich_rpt_typical-subtyp"/>
</dbReference>
<dbReference type="AlphaFoldDB" id="A0A8S3RXL8"/>
<dbReference type="PRINTS" id="PR01537">
    <property type="entry name" value="INTRLKN1R1F"/>
</dbReference>
<dbReference type="SMART" id="SM00369">
    <property type="entry name" value="LRR_TYP"/>
    <property type="match status" value="7"/>
</dbReference>
<evidence type="ECO:0000259" key="15">
    <source>
        <dbReference type="PROSITE" id="PS50104"/>
    </source>
</evidence>
<dbReference type="InterPro" id="IPR035897">
    <property type="entry name" value="Toll_tir_struct_dom_sf"/>
</dbReference>
<keyword evidence="12" id="KW-0325">Glycoprotein</keyword>
<evidence type="ECO:0000256" key="14">
    <source>
        <dbReference type="SAM" id="SignalP"/>
    </source>
</evidence>
<dbReference type="Pfam" id="PF01582">
    <property type="entry name" value="TIR"/>
    <property type="match status" value="1"/>
</dbReference>
<dbReference type="Gene3D" id="3.40.50.10140">
    <property type="entry name" value="Toll/interleukin-1 receptor homology (TIR) domain"/>
    <property type="match status" value="1"/>
</dbReference>
<organism evidence="16 17">
    <name type="scientific">Mytilus edulis</name>
    <name type="common">Blue mussel</name>
    <dbReference type="NCBI Taxonomy" id="6550"/>
    <lineage>
        <taxon>Eukaryota</taxon>
        <taxon>Metazoa</taxon>
        <taxon>Spiralia</taxon>
        <taxon>Lophotrochozoa</taxon>
        <taxon>Mollusca</taxon>
        <taxon>Bivalvia</taxon>
        <taxon>Autobranchia</taxon>
        <taxon>Pteriomorphia</taxon>
        <taxon>Mytilida</taxon>
        <taxon>Mytiloidea</taxon>
        <taxon>Mytilidae</taxon>
        <taxon>Mytilinae</taxon>
        <taxon>Mytilus</taxon>
    </lineage>
</organism>
<keyword evidence="11" id="KW-0675">Receptor</keyword>